<dbReference type="Proteomes" id="UP000182314">
    <property type="component" value="Unassembled WGS sequence"/>
</dbReference>
<evidence type="ECO:0000313" key="6">
    <source>
        <dbReference type="Proteomes" id="UP000182314"/>
    </source>
</evidence>
<reference evidence="4 6" key="1">
    <citation type="submission" date="2016-10" db="EMBL/GenBank/DDBJ databases">
        <authorList>
            <person name="Varghese N."/>
            <person name="Submissions S."/>
        </authorList>
    </citation>
    <scope>NUCLEOTIDE SEQUENCE [LARGE SCALE GENOMIC DNA]</scope>
    <source>
        <strain evidence="4 6">CGMCC 1.7012</strain>
    </source>
</reference>
<dbReference type="InterPro" id="IPR016624">
    <property type="entry name" value="UCP014753"/>
</dbReference>
<accession>A0AA94KRM5</accession>
<dbReference type="Proteomes" id="UP000078227">
    <property type="component" value="Chromosome"/>
</dbReference>
<sequence>MQAAEVKTSNPLSSRAEVASALTQMLDALDKQFPQGAARFSLGATSAHYSADIAEMEGLSRALWGLFPLMAGGDVETFSDKYLTAIKRGTDPQSAGYWGKTGPYDQRLVEMAAYGLGLALLGDKLAVKFSETEADNLHQWLNQITDAEMPDSNWNFFAIMVQLGFKRAGLPWEPAAIAHRFRLMDAYYLGDGWYSDGPGRPKDYYISMAFHFYGLIYATLNGEEDAERAAMIRQRASLFAQDFIYMSAAEGESVPFGRSLTYRFAMVAFWSAVAFSGLEVFSPGVVKGLILRHLRWWLRQPIFDRDGILTLGFAYPNLAMCEDYNSPGSPYWALKVFLILALPESHTFWRSEELPLPALAPQRVIPPAGQLLVHTEQSRHVWMLTSGQLELNNYVNTEAKYTKFAYSSRFGFTIERGRYGIKHAACDSMLLLSEGDNYFRGRRECDEVVVSPQAIFSRWSPWHNVQISTWLIPCGDWHLRVHRIDSQRHLQSVEGGFAVLKAPHRHEQNGSLVVAENGVSGIFELLADNPREADSVVTPPNSSIMFAPCASIPVLRGTITPGRQWLACAVQAAVTEQAFHPHLPQLSIEEDALVIYSPAQEKIVITF</sequence>
<protein>
    <submittedName>
        <fullName evidence="3">DUF2264 domain-containing protein</fullName>
    </submittedName>
</protein>
<dbReference type="PIRSF" id="PIRSF014753">
    <property type="entry name" value="UCP014753"/>
    <property type="match status" value="1"/>
</dbReference>
<feature type="domain" description="DUF2264" evidence="1">
    <location>
        <begin position="14"/>
        <end position="355"/>
    </location>
</feature>
<feature type="domain" description="DUF2264" evidence="2">
    <location>
        <begin position="370"/>
        <end position="575"/>
    </location>
</feature>
<dbReference type="AlphaFoldDB" id="A0AA94KRM5"/>
<name>A0AA94KRM5_9ENTR</name>
<dbReference type="PANTHER" id="PTHR35339">
    <property type="entry name" value="LINALOOL DEHYDRATASE_ISOMERASE DOMAIN-CONTAINING PROTEIN"/>
    <property type="match status" value="1"/>
</dbReference>
<evidence type="ECO:0000313" key="4">
    <source>
        <dbReference type="EMBL" id="SFC89295.1"/>
    </source>
</evidence>
<evidence type="ECO:0000259" key="2">
    <source>
        <dbReference type="Pfam" id="PF20938"/>
    </source>
</evidence>
<evidence type="ECO:0000313" key="3">
    <source>
        <dbReference type="EMBL" id="ANI81235.1"/>
    </source>
</evidence>
<organism evidence="4 6">
    <name type="scientific">Kosakonia oryzae</name>
    <dbReference type="NCBI Taxonomy" id="497725"/>
    <lineage>
        <taxon>Bacteria</taxon>
        <taxon>Pseudomonadati</taxon>
        <taxon>Pseudomonadota</taxon>
        <taxon>Gammaproteobacteria</taxon>
        <taxon>Enterobacterales</taxon>
        <taxon>Enterobacteriaceae</taxon>
        <taxon>Kosakonia</taxon>
    </lineage>
</organism>
<dbReference type="Pfam" id="PF10022">
    <property type="entry name" value="DUF2264"/>
    <property type="match status" value="1"/>
</dbReference>
<dbReference type="InterPro" id="IPR049237">
    <property type="entry name" value="DUF2264_C"/>
</dbReference>
<dbReference type="Pfam" id="PF20938">
    <property type="entry name" value="DUF2264_C"/>
    <property type="match status" value="1"/>
</dbReference>
<dbReference type="PANTHER" id="PTHR35339:SF4">
    <property type="entry name" value="LINALOOL DEHYDRATASE_ISOMERASE DOMAIN-CONTAINING PROTEIN"/>
    <property type="match status" value="1"/>
</dbReference>
<evidence type="ECO:0000313" key="5">
    <source>
        <dbReference type="Proteomes" id="UP000078227"/>
    </source>
</evidence>
<reference evidence="3 5" key="2">
    <citation type="submission" date="2021-03" db="EMBL/GenBank/DDBJ databases">
        <authorList>
            <person name="Li Y."/>
            <person name="Li S."/>
            <person name="Chen M."/>
            <person name="Peng G."/>
            <person name="Tan Z."/>
            <person name="An Q."/>
        </authorList>
    </citation>
    <scope>NUCLEOTIDE SEQUENCE [LARGE SCALE GENOMIC DNA]</scope>
    <source>
        <strain evidence="3 5">Ola 51</strain>
    </source>
</reference>
<evidence type="ECO:0000259" key="1">
    <source>
        <dbReference type="Pfam" id="PF10022"/>
    </source>
</evidence>
<gene>
    <name evidence="3" type="ORF">AWR26_03380</name>
    <name evidence="4" type="ORF">SAMN05216286_3637</name>
</gene>
<dbReference type="RefSeq" id="WP_064563586.1">
    <property type="nucleotide sequence ID" value="NZ_CP014007.2"/>
</dbReference>
<dbReference type="EMBL" id="FOKO01000004">
    <property type="protein sequence ID" value="SFC89295.1"/>
    <property type="molecule type" value="Genomic_DNA"/>
</dbReference>
<keyword evidence="5" id="KW-1185">Reference proteome</keyword>
<dbReference type="KEGG" id="kor:AWR26_03380"/>
<dbReference type="InterPro" id="IPR049349">
    <property type="entry name" value="DUF2264_N"/>
</dbReference>
<dbReference type="EMBL" id="CP014007">
    <property type="protein sequence ID" value="ANI81235.1"/>
    <property type="molecule type" value="Genomic_DNA"/>
</dbReference>
<proteinExistence type="predicted"/>